<gene>
    <name evidence="2" type="ORF">LY79DRAFT_315107</name>
</gene>
<comment type="caution">
    <text evidence="2">The sequence shown here is derived from an EMBL/GenBank/DDBJ whole genome shotgun (WGS) entry which is preliminary data.</text>
</comment>
<dbReference type="AlphaFoldDB" id="A0AAD8PT04"/>
<feature type="region of interest" description="Disordered" evidence="1">
    <location>
        <begin position="1"/>
        <end position="24"/>
    </location>
</feature>
<feature type="compositionally biased region" description="Low complexity" evidence="1">
    <location>
        <begin position="11"/>
        <end position="23"/>
    </location>
</feature>
<evidence type="ECO:0000313" key="3">
    <source>
        <dbReference type="Proteomes" id="UP001230504"/>
    </source>
</evidence>
<dbReference type="GeneID" id="85436607"/>
<dbReference type="RefSeq" id="XP_060411179.1">
    <property type="nucleotide sequence ID" value="XM_060552367.1"/>
</dbReference>
<accession>A0AAD8PT04</accession>
<sequence length="136" mass="15839">MADSQRNRLLTHATSTHTHTPHTLSMAPPCEPVHITWKNICFIHRSFLILAWFVRFSNPHPPYVPSNHHFHSCVWPTPHRPIQFMFHLSFPLPTHQSKVQQKKTNRTTKINNQKKPDIPLTPNRYLDCSGHDASLI</sequence>
<keyword evidence="3" id="KW-1185">Reference proteome</keyword>
<name>A0AAD8PT04_9PEZI</name>
<evidence type="ECO:0000313" key="2">
    <source>
        <dbReference type="EMBL" id="KAK1580120.1"/>
    </source>
</evidence>
<protein>
    <submittedName>
        <fullName evidence="2">Uncharacterized protein</fullName>
    </submittedName>
</protein>
<dbReference type="EMBL" id="JAHLJV010000058">
    <property type="protein sequence ID" value="KAK1580120.1"/>
    <property type="molecule type" value="Genomic_DNA"/>
</dbReference>
<reference evidence="2" key="1">
    <citation type="submission" date="2021-06" db="EMBL/GenBank/DDBJ databases">
        <title>Comparative genomics, transcriptomics and evolutionary studies reveal genomic signatures of adaptation to plant cell wall in hemibiotrophic fungi.</title>
        <authorList>
            <consortium name="DOE Joint Genome Institute"/>
            <person name="Baroncelli R."/>
            <person name="Diaz J.F."/>
            <person name="Benocci T."/>
            <person name="Peng M."/>
            <person name="Battaglia E."/>
            <person name="Haridas S."/>
            <person name="Andreopoulos W."/>
            <person name="Labutti K."/>
            <person name="Pangilinan J."/>
            <person name="Floch G.L."/>
            <person name="Makela M.R."/>
            <person name="Henrissat B."/>
            <person name="Grigoriev I.V."/>
            <person name="Crouch J.A."/>
            <person name="De Vries R.P."/>
            <person name="Sukno S.A."/>
            <person name="Thon M.R."/>
        </authorList>
    </citation>
    <scope>NUCLEOTIDE SEQUENCE</scope>
    <source>
        <strain evidence="2">CBS 125086</strain>
    </source>
</reference>
<organism evidence="2 3">
    <name type="scientific">Colletotrichum navitas</name>
    <dbReference type="NCBI Taxonomy" id="681940"/>
    <lineage>
        <taxon>Eukaryota</taxon>
        <taxon>Fungi</taxon>
        <taxon>Dikarya</taxon>
        <taxon>Ascomycota</taxon>
        <taxon>Pezizomycotina</taxon>
        <taxon>Sordariomycetes</taxon>
        <taxon>Hypocreomycetidae</taxon>
        <taxon>Glomerellales</taxon>
        <taxon>Glomerellaceae</taxon>
        <taxon>Colletotrichum</taxon>
        <taxon>Colletotrichum graminicola species complex</taxon>
    </lineage>
</organism>
<dbReference type="Proteomes" id="UP001230504">
    <property type="component" value="Unassembled WGS sequence"/>
</dbReference>
<evidence type="ECO:0000256" key="1">
    <source>
        <dbReference type="SAM" id="MobiDB-lite"/>
    </source>
</evidence>
<feature type="region of interest" description="Disordered" evidence="1">
    <location>
        <begin position="96"/>
        <end position="120"/>
    </location>
</feature>
<proteinExistence type="predicted"/>